<evidence type="ECO:0000313" key="2">
    <source>
        <dbReference type="EMBL" id="QYX33547.1"/>
    </source>
</evidence>
<keyword evidence="3" id="KW-1185">Reference proteome</keyword>
<dbReference type="Proteomes" id="UP000826540">
    <property type="component" value="Chromosome"/>
</dbReference>
<proteinExistence type="predicted"/>
<reference evidence="2 3" key="1">
    <citation type="journal article" date="2022" name="J. Am. Chem. Soc.">
        <title>Biosynthesis of Guanitoxin Enables Global Environmental Detection in Freshwater Cyanobacteria.</title>
        <authorList>
            <person name="Lima S.T."/>
            <person name="Fallon T.R."/>
            <person name="Cordoza J.L."/>
            <person name="Chekan J.R."/>
            <person name="Delbaje E."/>
            <person name="Hopiavuori A.R."/>
            <person name="Alvarenga D.O."/>
            <person name="Wood S.M."/>
            <person name="Luhavaya H."/>
            <person name="Baumgartner J.T."/>
            <person name="Dorr F.A."/>
            <person name="Etchegaray A."/>
            <person name="Pinto E."/>
            <person name="McKinnie S.M.K."/>
            <person name="Fiore M.F."/>
            <person name="Moore B.S."/>
        </authorList>
    </citation>
    <scope>NUCLEOTIDE SEQUENCE [LARGE SCALE GENOMIC DNA]</scope>
    <source>
        <strain evidence="2 3">ITEP-024</strain>
    </source>
</reference>
<evidence type="ECO:0000256" key="1">
    <source>
        <dbReference type="SAM" id="Phobius"/>
    </source>
</evidence>
<dbReference type="RefSeq" id="WP_220611286.1">
    <property type="nucleotide sequence ID" value="NZ_CP080598.1"/>
</dbReference>
<dbReference type="EMBL" id="CP080598">
    <property type="protein sequence ID" value="QYX33547.1"/>
    <property type="molecule type" value="Genomic_DNA"/>
</dbReference>
<organism evidence="2 3">
    <name type="scientific">Sphaerospermopsis torques-reginae ITEP-024</name>
    <dbReference type="NCBI Taxonomy" id="984208"/>
    <lineage>
        <taxon>Bacteria</taxon>
        <taxon>Bacillati</taxon>
        <taxon>Cyanobacteriota</taxon>
        <taxon>Cyanophyceae</taxon>
        <taxon>Nostocales</taxon>
        <taxon>Aphanizomenonaceae</taxon>
        <taxon>Sphaerospermopsis</taxon>
        <taxon>Sphaerospermopsis torques-reginae</taxon>
    </lineage>
</organism>
<sequence>MAIALWQFCPGAFFNFCLNQDVQDLRIYRMLIFLVMAIALWQFCPGAFFIV</sequence>
<name>A0ABX8X4V6_9CYAN</name>
<evidence type="ECO:0000313" key="3">
    <source>
        <dbReference type="Proteomes" id="UP000826540"/>
    </source>
</evidence>
<gene>
    <name evidence="2" type="ORF">K2F26_09665</name>
</gene>
<keyword evidence="1" id="KW-1133">Transmembrane helix</keyword>
<keyword evidence="1" id="KW-0812">Transmembrane</keyword>
<keyword evidence="1" id="KW-0472">Membrane</keyword>
<accession>A0ABX8X4V6</accession>
<feature type="transmembrane region" description="Helical" evidence="1">
    <location>
        <begin position="29"/>
        <end position="50"/>
    </location>
</feature>
<protein>
    <submittedName>
        <fullName evidence="2">Uncharacterized protein</fullName>
    </submittedName>
</protein>